<gene>
    <name evidence="1" type="ORF">V6255_09080</name>
</gene>
<organism evidence="1 2">
    <name type="scientific">Psychromonas arctica</name>
    <dbReference type="NCBI Taxonomy" id="168275"/>
    <lineage>
        <taxon>Bacteria</taxon>
        <taxon>Pseudomonadati</taxon>
        <taxon>Pseudomonadota</taxon>
        <taxon>Gammaproteobacteria</taxon>
        <taxon>Alteromonadales</taxon>
        <taxon>Psychromonadaceae</taxon>
        <taxon>Psychromonas</taxon>
    </lineage>
</organism>
<reference evidence="1 2" key="1">
    <citation type="submission" date="2024-02" db="EMBL/GenBank/DDBJ databases">
        <title>Bacteria isolated from the canopy kelp, Nereocystis luetkeana.</title>
        <authorList>
            <person name="Pfister C.A."/>
            <person name="Younker I.T."/>
            <person name="Light S.H."/>
        </authorList>
    </citation>
    <scope>NUCLEOTIDE SEQUENCE [LARGE SCALE GENOMIC DNA]</scope>
    <source>
        <strain evidence="1 2">TI.2.07</strain>
    </source>
</reference>
<name>A0ABU9HBW3_9GAMM</name>
<dbReference type="EMBL" id="JBAKBA010000017">
    <property type="protein sequence ID" value="MEL0659293.1"/>
    <property type="molecule type" value="Genomic_DNA"/>
</dbReference>
<accession>A0ABU9HBW3</accession>
<dbReference type="InterPro" id="IPR010865">
    <property type="entry name" value="DUF1499"/>
</dbReference>
<sequence length="137" mass="15322">MTTDTQTPPTFSFLTDNRPGAKNTLVYEGENIAQQQRQAFPNIEPLISNMTAQQAYDKALTIAKSMGWEIIADQPTPFTFEATARTPFFNFADDIVIRVSAEESGSRIDIRSISRIGRGDRGVNAKRIIEFSKIFSN</sequence>
<comment type="caution">
    <text evidence="1">The sequence shown here is derived from an EMBL/GenBank/DDBJ whole genome shotgun (WGS) entry which is preliminary data.</text>
</comment>
<keyword evidence="2" id="KW-1185">Reference proteome</keyword>
<dbReference type="RefSeq" id="WP_341627863.1">
    <property type="nucleotide sequence ID" value="NZ_JBAKBA010000017.1"/>
</dbReference>
<proteinExistence type="predicted"/>
<protein>
    <submittedName>
        <fullName evidence="1">DUF1499 domain-containing protein</fullName>
    </submittedName>
</protein>
<evidence type="ECO:0000313" key="1">
    <source>
        <dbReference type="EMBL" id="MEL0659293.1"/>
    </source>
</evidence>
<evidence type="ECO:0000313" key="2">
    <source>
        <dbReference type="Proteomes" id="UP001366060"/>
    </source>
</evidence>
<dbReference type="Proteomes" id="UP001366060">
    <property type="component" value="Unassembled WGS sequence"/>
</dbReference>
<dbReference type="Pfam" id="PF07386">
    <property type="entry name" value="DUF1499"/>
    <property type="match status" value="1"/>
</dbReference>